<protein>
    <recommendedName>
        <fullName evidence="8">Probable replication restart protein PriA</fullName>
    </recommendedName>
    <alternativeName>
        <fullName evidence="8">Putative ATP-dependent DNA helicase PriA</fullName>
    </alternativeName>
</protein>
<keyword evidence="11" id="KW-1185">Reference proteome</keyword>
<keyword evidence="5 8" id="KW-0862">Zinc</keyword>
<dbReference type="eggNOG" id="COG1198">
    <property type="taxonomic scope" value="Bacteria"/>
</dbReference>
<feature type="binding site" evidence="8">
    <location>
        <position position="430"/>
    </location>
    <ligand>
        <name>Zn(2+)</name>
        <dbReference type="ChEBI" id="CHEBI:29105"/>
        <label>2</label>
    </ligand>
</feature>
<comment type="caution">
    <text evidence="8">As this protein does not have any detectable helicase domains, it probably does not have helicase activity.</text>
</comment>
<evidence type="ECO:0000256" key="7">
    <source>
        <dbReference type="ARBA" id="ARBA00023125"/>
    </source>
</evidence>
<accession>F8E2Z2</accession>
<evidence type="ECO:0000256" key="4">
    <source>
        <dbReference type="ARBA" id="ARBA00022741"/>
    </source>
</evidence>
<dbReference type="SUPFAM" id="SSF52540">
    <property type="entry name" value="P-loop containing nucleoside triphosphate hydrolases"/>
    <property type="match status" value="1"/>
</dbReference>
<dbReference type="EMBL" id="CP002857">
    <property type="protein sequence ID" value="AEI09452.1"/>
    <property type="molecule type" value="Genomic_DNA"/>
</dbReference>
<dbReference type="GO" id="GO:0006310">
    <property type="term" value="P:DNA recombination"/>
    <property type="evidence" value="ECO:0007669"/>
    <property type="project" value="InterPro"/>
</dbReference>
<dbReference type="GO" id="GO:0016787">
    <property type="term" value="F:hydrolase activity"/>
    <property type="evidence" value="ECO:0007669"/>
    <property type="project" value="UniProtKB-KW"/>
</dbReference>
<comment type="subunit">
    <text evidence="8">Component of the replication restart primosome.</text>
</comment>
<dbReference type="GO" id="GO:0006269">
    <property type="term" value="P:DNA replication, synthesis of primer"/>
    <property type="evidence" value="ECO:0007669"/>
    <property type="project" value="UniProtKB-KW"/>
</dbReference>
<dbReference type="InterPro" id="IPR041222">
    <property type="entry name" value="PriA_3primeBD"/>
</dbReference>
<dbReference type="GO" id="GO:1990077">
    <property type="term" value="C:primosome complex"/>
    <property type="evidence" value="ECO:0007669"/>
    <property type="project" value="UniProtKB-UniRule"/>
</dbReference>
<dbReference type="InterPro" id="IPR005259">
    <property type="entry name" value="PriA"/>
</dbReference>
<feature type="binding site" evidence="8">
    <location>
        <position position="401"/>
    </location>
    <ligand>
        <name>Zn(2+)</name>
        <dbReference type="ChEBI" id="CHEBI:29105"/>
        <label>1</label>
    </ligand>
</feature>
<dbReference type="GO" id="GO:0006270">
    <property type="term" value="P:DNA replication initiation"/>
    <property type="evidence" value="ECO:0007669"/>
    <property type="project" value="TreeGrafter"/>
</dbReference>
<dbReference type="PANTHER" id="PTHR30580">
    <property type="entry name" value="PRIMOSOMAL PROTEIN N"/>
    <property type="match status" value="1"/>
</dbReference>
<dbReference type="KEGG" id="crd:CRES_1096"/>
<evidence type="ECO:0000313" key="10">
    <source>
        <dbReference type="EMBL" id="AEI09452.1"/>
    </source>
</evidence>
<feature type="binding site" evidence="8">
    <location>
        <position position="410"/>
    </location>
    <ligand>
        <name>Zn(2+)</name>
        <dbReference type="ChEBI" id="CHEBI:29105"/>
        <label>2</label>
    </ligand>
</feature>
<name>F8E2Z2_CORRG</name>
<dbReference type="AlphaFoldDB" id="F8E2Z2"/>
<feature type="binding site" evidence="8">
    <location>
        <position position="407"/>
    </location>
    <ligand>
        <name>Zn(2+)</name>
        <dbReference type="ChEBI" id="CHEBI:29105"/>
        <label>2</label>
    </ligand>
</feature>
<keyword evidence="10" id="KW-0378">Hydrolase</keyword>
<dbReference type="Pfam" id="PF17764">
    <property type="entry name" value="PriA_3primeBD"/>
    <property type="match status" value="1"/>
</dbReference>
<evidence type="ECO:0000256" key="2">
    <source>
        <dbReference type="ARBA" id="ARBA00022705"/>
    </source>
</evidence>
<evidence type="ECO:0000256" key="1">
    <source>
        <dbReference type="ARBA" id="ARBA00022515"/>
    </source>
</evidence>
<dbReference type="STRING" id="662755.CRES_1096"/>
<keyword evidence="1 8" id="KW-0639">Primosome</keyword>
<evidence type="ECO:0000256" key="3">
    <source>
        <dbReference type="ARBA" id="ARBA00022723"/>
    </source>
</evidence>
<feature type="binding site" evidence="8">
    <location>
        <position position="442"/>
    </location>
    <ligand>
        <name>Zn(2+)</name>
        <dbReference type="ChEBI" id="CHEBI:29105"/>
        <label>1</label>
    </ligand>
</feature>
<feature type="binding site" evidence="8">
    <location>
        <position position="445"/>
    </location>
    <ligand>
        <name>Zn(2+)</name>
        <dbReference type="ChEBI" id="CHEBI:29105"/>
        <label>1</label>
    </ligand>
</feature>
<comment type="similarity">
    <text evidence="8">Belongs to the helicase family. PriA subfamily.</text>
</comment>
<feature type="binding site" evidence="8">
    <location>
        <position position="433"/>
    </location>
    <ligand>
        <name>Zn(2+)</name>
        <dbReference type="ChEBI" id="CHEBI:29105"/>
        <label>2</label>
    </ligand>
</feature>
<evidence type="ECO:0000313" key="11">
    <source>
        <dbReference type="Proteomes" id="UP000000492"/>
    </source>
</evidence>
<reference evidence="10 11" key="1">
    <citation type="journal article" date="2012" name="BMC Genomics">
        <title>Complete genome sequence, lifestyle, and multi-drug resistance of the human pathogen Corynebacterium resistens DSM 45100 isolated from blood samples of a leukemia patient.</title>
        <authorList>
            <person name="Schroder J."/>
            <person name="Maus I."/>
            <person name="Meyer K."/>
            <person name="Wordemann S."/>
            <person name="Blom J."/>
            <person name="Jaenicke S."/>
            <person name="Schneider J."/>
            <person name="Trost E."/>
            <person name="Tauch A."/>
        </authorList>
    </citation>
    <scope>NUCLEOTIDE SEQUENCE [LARGE SCALE GENOMIC DNA]</scope>
    <source>
        <strain evidence="11">DSM 45100 / JCM 12819 / CCUG 50093 / GTC 2026 / SICGH 158</strain>
    </source>
</reference>
<evidence type="ECO:0000256" key="6">
    <source>
        <dbReference type="ARBA" id="ARBA00022840"/>
    </source>
</evidence>
<keyword evidence="3 8" id="KW-0479">Metal-binding</keyword>
<organism evidence="10 11">
    <name type="scientific">Corynebacterium resistens (strain DSM 45100 / JCM 12819 / GTC 2026 / SICGH 158)</name>
    <dbReference type="NCBI Taxonomy" id="662755"/>
    <lineage>
        <taxon>Bacteria</taxon>
        <taxon>Bacillati</taxon>
        <taxon>Actinomycetota</taxon>
        <taxon>Actinomycetes</taxon>
        <taxon>Mycobacteriales</taxon>
        <taxon>Corynebacteriaceae</taxon>
        <taxon>Corynebacterium</taxon>
    </lineage>
</organism>
<keyword evidence="4 8" id="KW-0547">Nucleotide-binding</keyword>
<dbReference type="HOGENOM" id="CLU_015485_1_0_11"/>
<dbReference type="GO" id="GO:0003677">
    <property type="term" value="F:DNA binding"/>
    <property type="evidence" value="ECO:0007669"/>
    <property type="project" value="UniProtKB-UniRule"/>
</dbReference>
<evidence type="ECO:0000256" key="5">
    <source>
        <dbReference type="ARBA" id="ARBA00022833"/>
    </source>
</evidence>
<dbReference type="GO" id="GO:0043138">
    <property type="term" value="F:3'-5' DNA helicase activity"/>
    <property type="evidence" value="ECO:0007669"/>
    <property type="project" value="TreeGrafter"/>
</dbReference>
<dbReference type="Gene3D" id="3.40.50.300">
    <property type="entry name" value="P-loop containing nucleotide triphosphate hydrolases"/>
    <property type="match status" value="1"/>
</dbReference>
<sequence length="685" mass="74193">MNEELDRPIARVLPLLGMPHLDRLFDYSVPAKLADEAQPGVRVRIRFAGRLVNALLIERRSTTDHEGTLRPIERVISPLQLLTPSLWDMVNTLAERWAGTRSDILRAVLPARHASAEKAGLFNGGKPWDQLGTASLSWEELTAQTLRAATQGLSRYRFGTNFLDAVLASRRAHAHVLGIPGHDIHQLAADVASTVAIHGQGVLIVVPNAREITRITKALSTWLSAGQITELTSELGPNARYRRYLSILAGQARVVVGTRSAMLAPVANLGLIILLGESDDNLVDPRAPYLHARDVLRLQAEQAGASLMILGMHRSAEIQQWIEEGFMHAVLPEPKQMRSHRPWIRALADSDTTIERELHAPGSRLPTMGFDAIRRALDANRPVLVHVPRRGYAPSISCSNCRAPARCRKCNGPLELPGTAEDGLPQPPRCRWCGASAGVFHCAECGHRGLRLNIVGQDRTAQELGRAFPGTRIISSAGEQVLLEVANEPAIVVATPGSEPHVSGGLYGAAVIMDPWAQLGRQDLRATEKALRHWLEASALVAPHADGGTVVVVAEAWLRPVQDLIKWDAPGAARAELASRKEAGFPPAVTMAAIDGTTESIEQLLEVWEQPEGTDVLGPVELPPGIRLPAGLTPAQADQARRLIVRVPAASAMQLGHSLKVAQSIRGAQRNNGPLRIVINPVRIG</sequence>
<dbReference type="GO" id="GO:0005524">
    <property type="term" value="F:ATP binding"/>
    <property type="evidence" value="ECO:0007669"/>
    <property type="project" value="UniProtKB-UniRule"/>
</dbReference>
<dbReference type="RefSeq" id="WP_013888467.1">
    <property type="nucleotide sequence ID" value="NC_015673.1"/>
</dbReference>
<dbReference type="InterPro" id="IPR027417">
    <property type="entry name" value="P-loop_NTPase"/>
</dbReference>
<dbReference type="Gene3D" id="3.40.1440.60">
    <property type="entry name" value="PriA, 3(prime) DNA-binding domain"/>
    <property type="match status" value="1"/>
</dbReference>
<dbReference type="InterPro" id="IPR042115">
    <property type="entry name" value="PriA_3primeBD_sf"/>
</dbReference>
<comment type="cofactor">
    <cofactor evidence="8">
        <name>Zn(2+)</name>
        <dbReference type="ChEBI" id="CHEBI:29105"/>
    </cofactor>
    <text evidence="8">Binds 2 zinc ions per subunit.</text>
</comment>
<dbReference type="GO" id="GO:0008270">
    <property type="term" value="F:zinc ion binding"/>
    <property type="evidence" value="ECO:0007669"/>
    <property type="project" value="UniProtKB-UniRule"/>
</dbReference>
<dbReference type="PANTHER" id="PTHR30580:SF0">
    <property type="entry name" value="PRIMOSOMAL PROTEIN N"/>
    <property type="match status" value="1"/>
</dbReference>
<keyword evidence="6 8" id="KW-0067">ATP-binding</keyword>
<comment type="function">
    <text evidence="8">Initiates the restart of stalled replication forks, which reloads the replicative helicase on sites other than the origin of replication. Recognizes and binds to abandoned replication forks and remodels them to uncover a helicase loading site. Promotes assembly of the primosome at these replication forks.</text>
</comment>
<dbReference type="GO" id="GO:0006302">
    <property type="term" value="P:double-strand break repair"/>
    <property type="evidence" value="ECO:0007669"/>
    <property type="project" value="InterPro"/>
</dbReference>
<evidence type="ECO:0000256" key="8">
    <source>
        <dbReference type="HAMAP-Rule" id="MF_00983"/>
    </source>
</evidence>
<keyword evidence="7 8" id="KW-0238">DNA-binding</keyword>
<evidence type="ECO:0000259" key="9">
    <source>
        <dbReference type="Pfam" id="PF17764"/>
    </source>
</evidence>
<gene>
    <name evidence="8 10" type="primary">priA</name>
    <name evidence="10" type="ordered locus">CRES_1096</name>
</gene>
<feature type="domain" description="Primosomal protein N' 3' DNA-binding" evidence="9">
    <location>
        <begin position="18"/>
        <end position="110"/>
    </location>
</feature>
<keyword evidence="2 8" id="KW-0235">DNA replication</keyword>
<feature type="binding site" evidence="8">
    <location>
        <position position="398"/>
    </location>
    <ligand>
        <name>Zn(2+)</name>
        <dbReference type="ChEBI" id="CHEBI:29105"/>
        <label>1</label>
    </ligand>
</feature>
<dbReference type="HAMAP" id="MF_00983">
    <property type="entry name" value="PriA"/>
    <property type="match status" value="1"/>
</dbReference>
<proteinExistence type="inferred from homology"/>
<dbReference type="Proteomes" id="UP000000492">
    <property type="component" value="Chromosome"/>
</dbReference>